<dbReference type="AlphaFoldDB" id="A0A8K1LSR4"/>
<evidence type="ECO:0000313" key="2">
    <source>
        <dbReference type="EMBL" id="TRZ24934.1"/>
    </source>
</evidence>
<dbReference type="EMBL" id="SWJQ01000036">
    <property type="protein sequence ID" value="TRZ24934.1"/>
    <property type="molecule type" value="Genomic_DNA"/>
</dbReference>
<keyword evidence="3" id="KW-1185">Reference proteome</keyword>
<name>A0A8K1LSR4_9PASS</name>
<gene>
    <name evidence="2" type="ORF">HGM15179_002155</name>
</gene>
<comment type="caution">
    <text evidence="2">The sequence shown here is derived from an EMBL/GenBank/DDBJ whole genome shotgun (WGS) entry which is preliminary data.</text>
</comment>
<feature type="region of interest" description="Disordered" evidence="1">
    <location>
        <begin position="1"/>
        <end position="29"/>
    </location>
</feature>
<proteinExistence type="predicted"/>
<protein>
    <submittedName>
        <fullName evidence="2">Uncharacterized protein</fullName>
    </submittedName>
</protein>
<evidence type="ECO:0000256" key="1">
    <source>
        <dbReference type="SAM" id="MobiDB-lite"/>
    </source>
</evidence>
<accession>A0A8K1LSR4</accession>
<reference evidence="2" key="1">
    <citation type="submission" date="2019-04" db="EMBL/GenBank/DDBJ databases">
        <title>Genome assembly of Zosterops borbonicus 15179.</title>
        <authorList>
            <person name="Leroy T."/>
            <person name="Anselmetti Y."/>
            <person name="Tilak M.-K."/>
            <person name="Nabholz B."/>
        </authorList>
    </citation>
    <scope>NUCLEOTIDE SEQUENCE</scope>
    <source>
        <strain evidence="2">HGM_15179</strain>
        <tissue evidence="2">Muscle</tissue>
    </source>
</reference>
<evidence type="ECO:0000313" key="3">
    <source>
        <dbReference type="Proteomes" id="UP000796761"/>
    </source>
</evidence>
<organism evidence="2 3">
    <name type="scientific">Zosterops borbonicus</name>
    <dbReference type="NCBI Taxonomy" id="364589"/>
    <lineage>
        <taxon>Eukaryota</taxon>
        <taxon>Metazoa</taxon>
        <taxon>Chordata</taxon>
        <taxon>Craniata</taxon>
        <taxon>Vertebrata</taxon>
        <taxon>Euteleostomi</taxon>
        <taxon>Archelosauria</taxon>
        <taxon>Archosauria</taxon>
        <taxon>Dinosauria</taxon>
        <taxon>Saurischia</taxon>
        <taxon>Theropoda</taxon>
        <taxon>Coelurosauria</taxon>
        <taxon>Aves</taxon>
        <taxon>Neognathae</taxon>
        <taxon>Neoaves</taxon>
        <taxon>Telluraves</taxon>
        <taxon>Australaves</taxon>
        <taxon>Passeriformes</taxon>
        <taxon>Sylvioidea</taxon>
        <taxon>Zosteropidae</taxon>
        <taxon>Zosterops</taxon>
    </lineage>
</organism>
<dbReference type="Proteomes" id="UP000796761">
    <property type="component" value="Unassembled WGS sequence"/>
</dbReference>
<sequence>MEPIPAGFRRDPTLARAEPIGNGQHRPGFGGGGYRGCCEKLPEPPPCPMEPIPAGFRRDPTLARAEPIGNGQHRPGHTGFTMVLQVFCYLDPFTKLFAVTSYLKAKAIMHMVVVDVTSMEVFKTRLDGVLNNLV</sequence>